<feature type="transmembrane region" description="Helical" evidence="2">
    <location>
        <begin position="92"/>
        <end position="112"/>
    </location>
</feature>
<feature type="compositionally biased region" description="Polar residues" evidence="1">
    <location>
        <begin position="176"/>
        <end position="185"/>
    </location>
</feature>
<dbReference type="EMBL" id="CACVKT020002188">
    <property type="protein sequence ID" value="CAC5376452.1"/>
    <property type="molecule type" value="Genomic_DNA"/>
</dbReference>
<feature type="compositionally biased region" description="Low complexity" evidence="1">
    <location>
        <begin position="205"/>
        <end position="233"/>
    </location>
</feature>
<dbReference type="OrthoDB" id="6137187at2759"/>
<dbReference type="AlphaFoldDB" id="A0A6J8AYS0"/>
<name>A0A6J8AYS0_MYTCO</name>
<evidence type="ECO:0000256" key="2">
    <source>
        <dbReference type="SAM" id="Phobius"/>
    </source>
</evidence>
<keyword evidence="4" id="KW-1185">Reference proteome</keyword>
<keyword evidence="2" id="KW-0472">Membrane</keyword>
<proteinExistence type="predicted"/>
<keyword evidence="2" id="KW-0812">Transmembrane</keyword>
<evidence type="ECO:0000313" key="4">
    <source>
        <dbReference type="Proteomes" id="UP000507470"/>
    </source>
</evidence>
<accession>A0A6J8AYS0</accession>
<organism evidence="3 4">
    <name type="scientific">Mytilus coruscus</name>
    <name type="common">Sea mussel</name>
    <dbReference type="NCBI Taxonomy" id="42192"/>
    <lineage>
        <taxon>Eukaryota</taxon>
        <taxon>Metazoa</taxon>
        <taxon>Spiralia</taxon>
        <taxon>Lophotrochozoa</taxon>
        <taxon>Mollusca</taxon>
        <taxon>Bivalvia</taxon>
        <taxon>Autobranchia</taxon>
        <taxon>Pteriomorphia</taxon>
        <taxon>Mytilida</taxon>
        <taxon>Mytiloidea</taxon>
        <taxon>Mytilidae</taxon>
        <taxon>Mytilinae</taxon>
        <taxon>Mytilus</taxon>
    </lineage>
</organism>
<dbReference type="Proteomes" id="UP000507470">
    <property type="component" value="Unassembled WGS sequence"/>
</dbReference>
<protein>
    <submittedName>
        <fullName evidence="3">Uncharacterized protein</fullName>
    </submittedName>
</protein>
<sequence>MKSYVVRCNHIGGCINTEHDWTVEEKVSTIPLTYTPTLREYDGNKLTTLFSPTVKLYTISEKTSTAMMSTRIVTRTSPKPIANNLGLNNREIIIYSIGAGTFAIFILTCSVCKHRYKQIYGNFKRYQTGNRQRIDITGNPQREISLEEIEAVYEEIDESNMIDNVANFTDNNVSVSNTNGRTVYSDNDYLTPYQPTDEDANTNTSNDNKSESSVSSGRIIQSTSNYESTSSSSDVQGIRSSYLNPYQPIIHSAEIHDYASTDCINEFDSSGSESLTNESGYMNPYQPMVPDRNLHEYKSVLGSLDGSGSSLSDA</sequence>
<evidence type="ECO:0000313" key="3">
    <source>
        <dbReference type="EMBL" id="CAC5376452.1"/>
    </source>
</evidence>
<feature type="region of interest" description="Disordered" evidence="1">
    <location>
        <begin position="176"/>
        <end position="236"/>
    </location>
</feature>
<keyword evidence="2" id="KW-1133">Transmembrane helix</keyword>
<reference evidence="3 4" key="1">
    <citation type="submission" date="2020-06" db="EMBL/GenBank/DDBJ databases">
        <authorList>
            <person name="Li R."/>
            <person name="Bekaert M."/>
        </authorList>
    </citation>
    <scope>NUCLEOTIDE SEQUENCE [LARGE SCALE GENOMIC DNA]</scope>
    <source>
        <strain evidence="4">wild</strain>
    </source>
</reference>
<evidence type="ECO:0000256" key="1">
    <source>
        <dbReference type="SAM" id="MobiDB-lite"/>
    </source>
</evidence>
<gene>
    <name evidence="3" type="ORF">MCOR_13096</name>
</gene>